<dbReference type="AlphaFoldDB" id="A0A5C4MBY5"/>
<accession>A0A5C4MBY5</accession>
<protein>
    <submittedName>
        <fullName evidence="1">Uncharacterized protein</fullName>
    </submittedName>
</protein>
<name>A0A5C4MBY5_9ACTN</name>
<comment type="caution">
    <text evidence="1">The sequence shown here is derived from an EMBL/GenBank/DDBJ whole genome shotgun (WGS) entry which is preliminary data.</text>
</comment>
<dbReference type="RefSeq" id="WP_139106945.1">
    <property type="nucleotide sequence ID" value="NZ_VDFR01000145.1"/>
</dbReference>
<evidence type="ECO:0000313" key="1">
    <source>
        <dbReference type="EMBL" id="TNC35583.1"/>
    </source>
</evidence>
<organism evidence="1 2">
    <name type="scientific">Mumia zhuanghuii</name>
    <dbReference type="NCBI Taxonomy" id="2585211"/>
    <lineage>
        <taxon>Bacteria</taxon>
        <taxon>Bacillati</taxon>
        <taxon>Actinomycetota</taxon>
        <taxon>Actinomycetes</taxon>
        <taxon>Propionibacteriales</taxon>
        <taxon>Nocardioidaceae</taxon>
        <taxon>Mumia</taxon>
    </lineage>
</organism>
<dbReference type="Proteomes" id="UP000306740">
    <property type="component" value="Unassembled WGS sequence"/>
</dbReference>
<sequence length="81" mass="9073">MTLPVQRRCRNQVAPARRELRAQLVARACEAAGLPLLRHLVAEELLKRDPPARRLDLLVALLQQLVPLAQPGREERAAVLP</sequence>
<reference evidence="1 2" key="1">
    <citation type="submission" date="2019-05" db="EMBL/GenBank/DDBJ databases">
        <title>Mumia sp. nov., isolated from the intestinal contents of plateau pika (Ochotona curzoniae) in the Qinghai-Tibet plateau of China.</title>
        <authorList>
            <person name="Tian Z."/>
        </authorList>
    </citation>
    <scope>NUCLEOTIDE SEQUENCE [LARGE SCALE GENOMIC DNA]</scope>
    <source>
        <strain evidence="2">527</strain>
    </source>
</reference>
<dbReference type="EMBL" id="VDFR01000145">
    <property type="protein sequence ID" value="TNC35583.1"/>
    <property type="molecule type" value="Genomic_DNA"/>
</dbReference>
<gene>
    <name evidence="1" type="ORF">FHE65_26920</name>
</gene>
<proteinExistence type="predicted"/>
<evidence type="ECO:0000313" key="2">
    <source>
        <dbReference type="Proteomes" id="UP000306740"/>
    </source>
</evidence>